<dbReference type="RefSeq" id="WP_087112137.1">
    <property type="nucleotide sequence ID" value="NZ_CBCSCN010000010.1"/>
</dbReference>
<evidence type="ECO:0000313" key="8">
    <source>
        <dbReference type="EMBL" id="SMA49695.1"/>
    </source>
</evidence>
<dbReference type="CDD" id="cd02149">
    <property type="entry name" value="NfsB-like"/>
    <property type="match status" value="1"/>
</dbReference>
<evidence type="ECO:0000313" key="9">
    <source>
        <dbReference type="Proteomes" id="UP000196573"/>
    </source>
</evidence>
<dbReference type="PANTHER" id="PTHR43673:SF2">
    <property type="entry name" value="NITROREDUCTASE"/>
    <property type="match status" value="1"/>
</dbReference>
<dbReference type="AlphaFoldDB" id="A0A1X7AN41"/>
<evidence type="ECO:0000256" key="5">
    <source>
        <dbReference type="ARBA" id="ARBA00022857"/>
    </source>
</evidence>
<evidence type="ECO:0000256" key="3">
    <source>
        <dbReference type="ARBA" id="ARBA00022630"/>
    </source>
</evidence>
<keyword evidence="5" id="KW-0521">NADP</keyword>
<accession>A0A1X7AN41</accession>
<gene>
    <name evidence="8" type="primary">yfkO</name>
    <name evidence="8" type="ORF">EHSB41UT_03477</name>
</gene>
<evidence type="ECO:0000256" key="4">
    <source>
        <dbReference type="ARBA" id="ARBA00022643"/>
    </source>
</evidence>
<protein>
    <submittedName>
        <fullName evidence="8">Putative NAD(P)H nitroreductase YfkO</fullName>
        <ecNumber evidence="8">1.-.-.-</ecNumber>
    </submittedName>
</protein>
<evidence type="ECO:0000256" key="2">
    <source>
        <dbReference type="ARBA" id="ARBA00007118"/>
    </source>
</evidence>
<comment type="cofactor">
    <cofactor evidence="1">
        <name>FMN</name>
        <dbReference type="ChEBI" id="CHEBI:58210"/>
    </cofactor>
</comment>
<dbReference type="InterPro" id="IPR033878">
    <property type="entry name" value="NfsB-like"/>
</dbReference>
<dbReference type="Pfam" id="PF00881">
    <property type="entry name" value="Nitroreductase"/>
    <property type="match status" value="1"/>
</dbReference>
<evidence type="ECO:0000256" key="6">
    <source>
        <dbReference type="ARBA" id="ARBA00023002"/>
    </source>
</evidence>
<dbReference type="Proteomes" id="UP000196573">
    <property type="component" value="Unassembled WGS sequence"/>
</dbReference>
<dbReference type="SUPFAM" id="SSF55469">
    <property type="entry name" value="FMN-dependent nitroreductase-like"/>
    <property type="match status" value="1"/>
</dbReference>
<keyword evidence="4" id="KW-0288">FMN</keyword>
<organism evidence="8 9">
    <name type="scientific">Parendozoicomonas haliclonae</name>
    <dbReference type="NCBI Taxonomy" id="1960125"/>
    <lineage>
        <taxon>Bacteria</taxon>
        <taxon>Pseudomonadati</taxon>
        <taxon>Pseudomonadota</taxon>
        <taxon>Gammaproteobacteria</taxon>
        <taxon>Oceanospirillales</taxon>
        <taxon>Endozoicomonadaceae</taxon>
        <taxon>Parendozoicomonas</taxon>
    </lineage>
</organism>
<dbReference type="GO" id="GO:0016491">
    <property type="term" value="F:oxidoreductase activity"/>
    <property type="evidence" value="ECO:0007669"/>
    <property type="project" value="UniProtKB-KW"/>
</dbReference>
<comment type="similarity">
    <text evidence="2">Belongs to the nitroreductase family.</text>
</comment>
<feature type="domain" description="Nitroreductase" evidence="7">
    <location>
        <begin position="14"/>
        <end position="202"/>
    </location>
</feature>
<dbReference type="InterPro" id="IPR000415">
    <property type="entry name" value="Nitroreductase-like"/>
</dbReference>
<reference evidence="8 9" key="1">
    <citation type="submission" date="2017-03" db="EMBL/GenBank/DDBJ databases">
        <authorList>
            <person name="Afonso C.L."/>
            <person name="Miller P.J."/>
            <person name="Scott M.A."/>
            <person name="Spackman E."/>
            <person name="Goraichik I."/>
            <person name="Dimitrov K.M."/>
            <person name="Suarez D.L."/>
            <person name="Swayne D.E."/>
        </authorList>
    </citation>
    <scope>NUCLEOTIDE SEQUENCE [LARGE SCALE GENOMIC DNA]</scope>
    <source>
        <strain evidence="8">SB41UT1</strain>
    </source>
</reference>
<evidence type="ECO:0000259" key="7">
    <source>
        <dbReference type="Pfam" id="PF00881"/>
    </source>
</evidence>
<dbReference type="EMBL" id="FWPT01000008">
    <property type="protein sequence ID" value="SMA49695.1"/>
    <property type="molecule type" value="Genomic_DNA"/>
</dbReference>
<evidence type="ECO:0000256" key="1">
    <source>
        <dbReference type="ARBA" id="ARBA00001917"/>
    </source>
</evidence>
<keyword evidence="6 8" id="KW-0560">Oxidoreductase</keyword>
<dbReference type="OrthoDB" id="9809288at2"/>
<keyword evidence="3" id="KW-0285">Flavoprotein</keyword>
<dbReference type="PANTHER" id="PTHR43673">
    <property type="entry name" value="NAD(P)H NITROREDUCTASE YDGI-RELATED"/>
    <property type="match status" value="1"/>
</dbReference>
<keyword evidence="9" id="KW-1185">Reference proteome</keyword>
<name>A0A1X7AN41_9GAMM</name>
<dbReference type="InterPro" id="IPR029479">
    <property type="entry name" value="Nitroreductase"/>
</dbReference>
<sequence>MNSQLRQQIIDAFKFRHACKSFDARKKIPDEDFGFIMEAARLSPSSFGFEPWKFLVIQNSELRDKIKPVCWGAQGQLPTASHFVIILARKETSMHYGADYIQNHMRNVSKLPEDVVKMKGDFYREFQLQDFKLTESPRAMFDWACKQTYIALGNMMSVAAQIGIDSCPIEGFGRDKLEQILVAEKMMVADEFGVSVMVAFGYRENEPFEKTRFAEEDVIEWF</sequence>
<proteinExistence type="inferred from homology"/>
<dbReference type="Gene3D" id="3.40.109.10">
    <property type="entry name" value="NADH Oxidase"/>
    <property type="match status" value="1"/>
</dbReference>
<dbReference type="EC" id="1.-.-.-" evidence="8"/>